<dbReference type="Proteomes" id="UP000018851">
    <property type="component" value="Chromosome"/>
</dbReference>
<dbReference type="RefSeq" id="WP_025294697.1">
    <property type="nucleotide sequence ID" value="NZ_CP006644.1"/>
</dbReference>
<dbReference type="InterPro" id="IPR011992">
    <property type="entry name" value="EF-hand-dom_pair"/>
</dbReference>
<dbReference type="InterPro" id="IPR018247">
    <property type="entry name" value="EF_Hand_1_Ca_BS"/>
</dbReference>
<feature type="domain" description="EF-hand" evidence="3">
    <location>
        <begin position="74"/>
        <end position="92"/>
    </location>
</feature>
<accession>W0AFC8</accession>
<dbReference type="Pfam" id="PF13202">
    <property type="entry name" value="EF-hand_5"/>
    <property type="match status" value="1"/>
</dbReference>
<name>W0AFC8_9SPHN</name>
<evidence type="ECO:0000313" key="5">
    <source>
        <dbReference type="Proteomes" id="UP000018851"/>
    </source>
</evidence>
<reference evidence="4 5" key="1">
    <citation type="submission" date="2013-07" db="EMBL/GenBank/DDBJ databases">
        <title>Completed genome of Sphingomonas sanxanigenens NX02.</title>
        <authorList>
            <person name="Ma T."/>
            <person name="Huang H."/>
            <person name="Wu M."/>
            <person name="Li X."/>
            <person name="Li G."/>
        </authorList>
    </citation>
    <scope>NUCLEOTIDE SEQUENCE [LARGE SCALE GENOMIC DNA]</scope>
    <source>
        <strain evidence="4 5">NX02</strain>
    </source>
</reference>
<evidence type="ECO:0000259" key="3">
    <source>
        <dbReference type="Pfam" id="PF13202"/>
    </source>
</evidence>
<feature type="region of interest" description="Disordered" evidence="1">
    <location>
        <begin position="129"/>
        <end position="192"/>
    </location>
</feature>
<keyword evidence="2" id="KW-0732">Signal</keyword>
<dbReference type="PATRIC" id="fig|1123269.5.peg.4888"/>
<gene>
    <name evidence="4" type="ORF">NX02_24935</name>
</gene>
<dbReference type="STRING" id="1123269.NX02_24935"/>
<keyword evidence="5" id="KW-1185">Reference proteome</keyword>
<feature type="region of interest" description="Disordered" evidence="1">
    <location>
        <begin position="23"/>
        <end position="45"/>
    </location>
</feature>
<dbReference type="GO" id="GO:0005509">
    <property type="term" value="F:calcium ion binding"/>
    <property type="evidence" value="ECO:0007669"/>
    <property type="project" value="InterPro"/>
</dbReference>
<dbReference type="AlphaFoldDB" id="W0AFC8"/>
<organism evidence="4 5">
    <name type="scientific">Sphingomonas sanxanigenens DSM 19645 = NX02</name>
    <dbReference type="NCBI Taxonomy" id="1123269"/>
    <lineage>
        <taxon>Bacteria</taxon>
        <taxon>Pseudomonadati</taxon>
        <taxon>Pseudomonadota</taxon>
        <taxon>Alphaproteobacteria</taxon>
        <taxon>Sphingomonadales</taxon>
        <taxon>Sphingomonadaceae</taxon>
        <taxon>Sphingomonas</taxon>
    </lineage>
</organism>
<dbReference type="EMBL" id="CP006644">
    <property type="protein sequence ID" value="AHE56594.1"/>
    <property type="molecule type" value="Genomic_DNA"/>
</dbReference>
<protein>
    <recommendedName>
        <fullName evidence="3">EF-hand domain-containing protein</fullName>
    </recommendedName>
</protein>
<dbReference type="eggNOG" id="COG5126">
    <property type="taxonomic scope" value="Bacteria"/>
</dbReference>
<dbReference type="PROSITE" id="PS51257">
    <property type="entry name" value="PROKAR_LIPOPROTEIN"/>
    <property type="match status" value="1"/>
</dbReference>
<feature type="compositionally biased region" description="Gly residues" evidence="1">
    <location>
        <begin position="129"/>
        <end position="190"/>
    </location>
</feature>
<evidence type="ECO:0000313" key="4">
    <source>
        <dbReference type="EMBL" id="AHE56594.1"/>
    </source>
</evidence>
<dbReference type="KEGG" id="ssan:NX02_24935"/>
<evidence type="ECO:0000256" key="2">
    <source>
        <dbReference type="SAM" id="SignalP"/>
    </source>
</evidence>
<dbReference type="PROSITE" id="PS00018">
    <property type="entry name" value="EF_HAND_1"/>
    <property type="match status" value="1"/>
</dbReference>
<feature type="signal peptide" evidence="2">
    <location>
        <begin position="1"/>
        <end position="20"/>
    </location>
</feature>
<dbReference type="InterPro" id="IPR002048">
    <property type="entry name" value="EF_hand_dom"/>
</dbReference>
<sequence length="253" mass="25137">MRRSSFIPMLILAGALSACAGGRPPMPGRPLQGPPGGGFGPPPDGEGMPGRGPLFVSPMGEPFRGGEAGPEALWFAGADRDGDGGIDLAEMRADAARFFALLDRRGDGEIDPDDVDHYESAILPEIRVGGSGGGGAGGMGGRRGRGGPPGGGMGGGGMGGGMGGGPGGPPGGMDGARSGGGGPRSGGRQGAGRFAYLDLPEPVTAADANLNRGISAAEFATAADRRFALLDINHDGVLARDELATQRPRGGRR</sequence>
<dbReference type="OrthoDB" id="7365540at2"/>
<evidence type="ECO:0000256" key="1">
    <source>
        <dbReference type="SAM" id="MobiDB-lite"/>
    </source>
</evidence>
<feature type="chain" id="PRO_5004785342" description="EF-hand domain-containing protein" evidence="2">
    <location>
        <begin position="21"/>
        <end position="253"/>
    </location>
</feature>
<proteinExistence type="predicted"/>
<dbReference type="SUPFAM" id="SSF47473">
    <property type="entry name" value="EF-hand"/>
    <property type="match status" value="1"/>
</dbReference>
<dbReference type="Gene3D" id="1.10.238.10">
    <property type="entry name" value="EF-hand"/>
    <property type="match status" value="1"/>
</dbReference>
<dbReference type="HOGENOM" id="CLU_100133_0_0_5"/>